<organism evidence="3 4">
    <name type="scientific">Adineta ricciae</name>
    <name type="common">Rotifer</name>
    <dbReference type="NCBI Taxonomy" id="249248"/>
    <lineage>
        <taxon>Eukaryota</taxon>
        <taxon>Metazoa</taxon>
        <taxon>Spiralia</taxon>
        <taxon>Gnathifera</taxon>
        <taxon>Rotifera</taxon>
        <taxon>Eurotatoria</taxon>
        <taxon>Bdelloidea</taxon>
        <taxon>Adinetida</taxon>
        <taxon>Adinetidae</taxon>
        <taxon>Adineta</taxon>
    </lineage>
</organism>
<comment type="caution">
    <text evidence="3">The sequence shown here is derived from an EMBL/GenBank/DDBJ whole genome shotgun (WGS) entry which is preliminary data.</text>
</comment>
<dbReference type="Gene3D" id="3.80.10.10">
    <property type="entry name" value="Ribonuclease Inhibitor"/>
    <property type="match status" value="1"/>
</dbReference>
<evidence type="ECO:0000313" key="3">
    <source>
        <dbReference type="EMBL" id="CAF1077671.1"/>
    </source>
</evidence>
<dbReference type="Proteomes" id="UP000663828">
    <property type="component" value="Unassembled WGS sequence"/>
</dbReference>
<protein>
    <recommendedName>
        <fullName evidence="2">F-box domain-containing protein</fullName>
    </recommendedName>
</protein>
<dbReference type="AlphaFoldDB" id="A0A814MCZ0"/>
<dbReference type="Pfam" id="PF12937">
    <property type="entry name" value="F-box-like"/>
    <property type="match status" value="1"/>
</dbReference>
<reference evidence="3" key="1">
    <citation type="submission" date="2021-02" db="EMBL/GenBank/DDBJ databases">
        <authorList>
            <person name="Nowell W R."/>
        </authorList>
    </citation>
    <scope>NUCLEOTIDE SEQUENCE</scope>
</reference>
<dbReference type="PANTHER" id="PTHR46731">
    <property type="entry name" value="F-BOX ONLY PROTEIN 15"/>
    <property type="match status" value="1"/>
</dbReference>
<evidence type="ECO:0000313" key="4">
    <source>
        <dbReference type="Proteomes" id="UP000663828"/>
    </source>
</evidence>
<feature type="domain" description="F-box" evidence="2">
    <location>
        <begin position="56"/>
        <end position="102"/>
    </location>
</feature>
<feature type="compositionally biased region" description="Polar residues" evidence="1">
    <location>
        <begin position="13"/>
        <end position="39"/>
    </location>
</feature>
<keyword evidence="4" id="KW-1185">Reference proteome</keyword>
<gene>
    <name evidence="3" type="ORF">XAT740_LOCUS17152</name>
</gene>
<accession>A0A814MCZ0</accession>
<dbReference type="InterPro" id="IPR001810">
    <property type="entry name" value="F-box_dom"/>
</dbReference>
<dbReference type="InterPro" id="IPR032675">
    <property type="entry name" value="LRR_dom_sf"/>
</dbReference>
<evidence type="ECO:0000259" key="2">
    <source>
        <dbReference type="PROSITE" id="PS50181"/>
    </source>
</evidence>
<dbReference type="PROSITE" id="PS50181">
    <property type="entry name" value="FBOX"/>
    <property type="match status" value="1"/>
</dbReference>
<dbReference type="GO" id="GO:0019005">
    <property type="term" value="C:SCF ubiquitin ligase complex"/>
    <property type="evidence" value="ECO:0007669"/>
    <property type="project" value="TreeGrafter"/>
</dbReference>
<dbReference type="EMBL" id="CAJNOR010001112">
    <property type="protein sequence ID" value="CAF1077671.1"/>
    <property type="molecule type" value="Genomic_DNA"/>
</dbReference>
<name>A0A814MCZ0_ADIRI</name>
<evidence type="ECO:0000256" key="1">
    <source>
        <dbReference type="SAM" id="MobiDB-lite"/>
    </source>
</evidence>
<sequence length="508" mass="59287">MRTFKRDRRLMPSHSSRGWNMASSKSNQNRQSLTKKTTTVFPLPNATKPRYRVVHKTEINEFSDDLILSIFRYLSPIDLLNVGIICRRWHAISQDESLWRSLVHSYGLHQTVSNLTSKQLVQKYLNRQINIQLQKLFPVKFDKYKSYTGVLDYETIFQKYSDRFQFCLAFCDDKHNVIWSQKYETIKFFDISMSVRWLEITMPDLLTRIHFLRLFVNVSIKINTRPNRTRLPQGNEQLADVTEKPIQCTQTIQSLLREYKFEWNLFRTRSVPLTKDPKSPILISRLANEDDLLIGYYEKDKSIAFVVFNINYLSFRELFFAGLRTTDSTMYRSLSNHIVGSQFPRPNDMEVSVFICLRNMTTKFLRHRFVNCRIKYSPSPVIEMIRITDMNNELGPELSELPKFNWKTGIFKGTITDIFLIDVIVLNEDKNVSFSVTLPATLTAGNVGEESSQGSDYILSSNVWNIKAASQCNNTIQLNGTIMRLDSEYCALGRDSQSWHLQNMTCSF</sequence>
<dbReference type="SMART" id="SM00256">
    <property type="entry name" value="FBOX"/>
    <property type="match status" value="1"/>
</dbReference>
<proteinExistence type="predicted"/>
<feature type="region of interest" description="Disordered" evidence="1">
    <location>
        <begin position="1"/>
        <end position="39"/>
    </location>
</feature>
<dbReference type="SUPFAM" id="SSF81383">
    <property type="entry name" value="F-box domain"/>
    <property type="match status" value="1"/>
</dbReference>
<dbReference type="InterPro" id="IPR036047">
    <property type="entry name" value="F-box-like_dom_sf"/>
</dbReference>
<dbReference type="PANTHER" id="PTHR46731:SF1">
    <property type="entry name" value="F-BOX ONLY PROTEIN 15"/>
    <property type="match status" value="1"/>
</dbReference>